<feature type="binding site" evidence="11">
    <location>
        <position position="494"/>
    </location>
    <ligand>
        <name>K(+)</name>
        <dbReference type="ChEBI" id="CHEBI:29103"/>
        <note>ligand shared between two tetrameric partners</note>
    </ligand>
</feature>
<feature type="active site" description="Thioimidate intermediate" evidence="11">
    <location>
        <position position="323"/>
    </location>
</feature>
<evidence type="ECO:0000256" key="1">
    <source>
        <dbReference type="ARBA" id="ARBA00001958"/>
    </source>
</evidence>
<evidence type="ECO:0000256" key="4">
    <source>
        <dbReference type="ARBA" id="ARBA00022749"/>
    </source>
</evidence>
<name>A0ABV5LTC3_9ACTN</name>
<evidence type="ECO:0000256" key="7">
    <source>
        <dbReference type="ARBA" id="ARBA00023002"/>
    </source>
</evidence>
<dbReference type="PANTHER" id="PTHR11911:SF111">
    <property type="entry name" value="INOSINE-5'-MONOPHOSPHATE DEHYDROGENASE"/>
    <property type="match status" value="1"/>
</dbReference>
<evidence type="ECO:0000256" key="12">
    <source>
        <dbReference type="PROSITE-ProRule" id="PRU00703"/>
    </source>
</evidence>
<dbReference type="SMART" id="SM00116">
    <property type="entry name" value="CBS"/>
    <property type="match status" value="2"/>
</dbReference>
<feature type="binding site" description="in other chain" evidence="11">
    <location>
        <position position="323"/>
    </location>
    <ligand>
        <name>K(+)</name>
        <dbReference type="ChEBI" id="CHEBI:29103"/>
        <note>ligand shared between two tetrameric partners</note>
    </ligand>
</feature>
<comment type="function">
    <text evidence="11">Catalyzes the conversion of inosine 5'-phosphate (IMP) to xanthosine 5'-phosphate (XMP), the first committed and rate-limiting step in the de novo synthesis of guanine nucleotides, and therefore plays an important role in the regulation of cell growth.</text>
</comment>
<dbReference type="PANTHER" id="PTHR11911">
    <property type="entry name" value="INOSINE-5-MONOPHOSPHATE DEHYDROGENASE RELATED"/>
    <property type="match status" value="1"/>
</dbReference>
<feature type="domain" description="CBS" evidence="15">
    <location>
        <begin position="170"/>
        <end position="227"/>
    </location>
</feature>
<comment type="caution">
    <text evidence="16">The sequence shown here is derived from an EMBL/GenBank/DDBJ whole genome shotgun (WGS) entry which is preliminary data.</text>
</comment>
<dbReference type="SMART" id="SM01240">
    <property type="entry name" value="IMPDH"/>
    <property type="match status" value="1"/>
</dbReference>
<evidence type="ECO:0000313" key="17">
    <source>
        <dbReference type="Proteomes" id="UP001589748"/>
    </source>
</evidence>
<reference evidence="16 17" key="1">
    <citation type="submission" date="2024-09" db="EMBL/GenBank/DDBJ databases">
        <authorList>
            <person name="Sun Q."/>
            <person name="Mori K."/>
        </authorList>
    </citation>
    <scope>NUCLEOTIDE SEQUENCE [LARGE SCALE GENOMIC DNA]</scope>
    <source>
        <strain evidence="16 17">TISTR 1856</strain>
    </source>
</reference>
<feature type="binding site" evidence="11">
    <location>
        <begin position="403"/>
        <end position="407"/>
    </location>
    <ligand>
        <name>IMP</name>
        <dbReference type="ChEBI" id="CHEBI:58053"/>
    </ligand>
</feature>
<evidence type="ECO:0000256" key="2">
    <source>
        <dbReference type="ARBA" id="ARBA00005502"/>
    </source>
</evidence>
<dbReference type="Pfam" id="PF00478">
    <property type="entry name" value="IMPDH"/>
    <property type="match status" value="1"/>
</dbReference>
<feature type="domain" description="CBS" evidence="15">
    <location>
        <begin position="110"/>
        <end position="169"/>
    </location>
</feature>
<evidence type="ECO:0000313" key="16">
    <source>
        <dbReference type="EMBL" id="MFB9377325.1"/>
    </source>
</evidence>
<feature type="binding site" evidence="11">
    <location>
        <position position="264"/>
    </location>
    <ligand>
        <name>NAD(+)</name>
        <dbReference type="ChEBI" id="CHEBI:57540"/>
    </ligand>
</feature>
<dbReference type="InterPro" id="IPR001093">
    <property type="entry name" value="IMP_DH_GMPRt"/>
</dbReference>
<dbReference type="InterPro" id="IPR013785">
    <property type="entry name" value="Aldolase_TIM"/>
</dbReference>
<dbReference type="RefSeq" id="WP_380139233.1">
    <property type="nucleotide sequence ID" value="NZ_JBHLUI010000010.1"/>
</dbReference>
<evidence type="ECO:0000256" key="6">
    <source>
        <dbReference type="ARBA" id="ARBA00022958"/>
    </source>
</evidence>
<feature type="binding site" evidence="11">
    <location>
        <position position="321"/>
    </location>
    <ligand>
        <name>IMP</name>
        <dbReference type="ChEBI" id="CHEBI:58053"/>
    </ligand>
</feature>
<keyword evidence="6 11" id="KW-0630">Potassium</keyword>
<dbReference type="HAMAP" id="MF_01964">
    <property type="entry name" value="IMPDH"/>
    <property type="match status" value="1"/>
</dbReference>
<comment type="cofactor">
    <cofactor evidence="1 11">
        <name>K(+)</name>
        <dbReference type="ChEBI" id="CHEBI:29103"/>
    </cofactor>
</comment>
<keyword evidence="9 12" id="KW-0129">CBS domain</keyword>
<feature type="binding site" description="in other chain" evidence="11">
    <location>
        <position position="318"/>
    </location>
    <ligand>
        <name>K(+)</name>
        <dbReference type="ChEBI" id="CHEBI:29103"/>
        <note>ligand shared between two tetrameric partners</note>
    </ligand>
</feature>
<comment type="similarity">
    <text evidence="2 11 13">Belongs to the IMPDH/GMPR family.</text>
</comment>
<keyword evidence="8 11" id="KW-0520">NAD</keyword>
<dbReference type="Proteomes" id="UP001589748">
    <property type="component" value="Unassembled WGS sequence"/>
</dbReference>
<evidence type="ECO:0000256" key="14">
    <source>
        <dbReference type="RuleBase" id="RU003928"/>
    </source>
</evidence>
<feature type="binding site" evidence="11">
    <location>
        <position position="495"/>
    </location>
    <ligand>
        <name>K(+)</name>
        <dbReference type="ChEBI" id="CHEBI:29103"/>
        <note>ligand shared between two tetrameric partners</note>
    </ligand>
</feature>
<comment type="caution">
    <text evidence="11">Lacks conserved residue(s) required for the propagation of feature annotation.</text>
</comment>
<keyword evidence="4 11" id="KW-0332">GMP biosynthesis</keyword>
<dbReference type="PIRSF" id="PIRSF000130">
    <property type="entry name" value="IMPDH"/>
    <property type="match status" value="1"/>
</dbReference>
<dbReference type="CDD" id="cd04601">
    <property type="entry name" value="CBS_pair_IMPDH"/>
    <property type="match status" value="1"/>
</dbReference>
<feature type="binding site" evidence="11">
    <location>
        <position position="496"/>
    </location>
    <ligand>
        <name>K(+)</name>
        <dbReference type="ChEBI" id="CHEBI:29103"/>
        <note>ligand shared between two tetrameric partners</note>
    </ligand>
</feature>
<protein>
    <recommendedName>
        <fullName evidence="11 14">Inosine-5'-monophosphate dehydrogenase</fullName>
        <shortName evidence="11">IMP dehydrogenase</shortName>
        <shortName evidence="11">IMPD</shortName>
        <shortName evidence="11">IMPDH</shortName>
        <ecNumber evidence="11 14">1.1.1.205</ecNumber>
    </recommendedName>
</protein>
<keyword evidence="5 11" id="KW-0658">Purine biosynthesis</keyword>
<dbReference type="CDD" id="cd00381">
    <property type="entry name" value="IMPDH"/>
    <property type="match status" value="1"/>
</dbReference>
<proteinExistence type="inferred from homology"/>
<sequence>MSELTPGAVPAAATTGSHDPFGFVGLTYDDVLLLPGESDVIPSDVDPSSRVSKRVTLRMPLLSSAMDTVTEARMAIAMARQGGLGVLHRNLSAEEQAAQVDLVKRSESGMVTQPVTTTPDATLADVDELCGRYRISGVPVVDAQGVLVGIVTNRDLRFEDDFTRLVRDVMTPTPLVTARQGVTSEEAMQLLRRHKVEKLPIVDDAGRLTGLITVKDYTKREQYPLATKDEDGRLRVAAAIGIFEDAWKRGMGLVEAGVDVLVVDMAHGHSKAVLDMIARLKKDPAAAHVDVVGGNVATRAAAQALVDAGVDGIKVGVGPGSICTTRVVAGVGVPQVTAIHEAAKAARPAGVPVIGDGGLQYSGDIAKALVAGADTVMLGSLLAGCDESPGDLVFINGKQYKSYRGMGSLGAQQTRQGGRSFSKDRYFQNDVASDDRFVPEGVEGQVPYRGPLAAVAHQLVGGLRQSMFYAGARTIPDLQRTGKFVRITAAGLKESHPHDIQMTVEAPNYSGRR</sequence>
<evidence type="ECO:0000256" key="13">
    <source>
        <dbReference type="RuleBase" id="RU003927"/>
    </source>
</evidence>
<evidence type="ECO:0000256" key="3">
    <source>
        <dbReference type="ARBA" id="ARBA00022723"/>
    </source>
</evidence>
<keyword evidence="3 11" id="KW-0479">Metal-binding</keyword>
<evidence type="ECO:0000256" key="8">
    <source>
        <dbReference type="ARBA" id="ARBA00023027"/>
    </source>
</evidence>
<dbReference type="PROSITE" id="PS51371">
    <property type="entry name" value="CBS"/>
    <property type="match status" value="2"/>
</dbReference>
<dbReference type="GO" id="GO:0003938">
    <property type="term" value="F:IMP dehydrogenase activity"/>
    <property type="evidence" value="ECO:0007669"/>
    <property type="project" value="UniProtKB-EC"/>
</dbReference>
<keyword evidence="7 11" id="KW-0560">Oxidoreductase</keyword>
<feature type="binding site" evidence="11">
    <location>
        <begin position="356"/>
        <end position="358"/>
    </location>
    <ligand>
        <name>IMP</name>
        <dbReference type="ChEBI" id="CHEBI:58053"/>
    </ligand>
</feature>
<feature type="binding site" evidence="11">
    <location>
        <begin position="316"/>
        <end position="318"/>
    </location>
    <ligand>
        <name>NAD(+)</name>
        <dbReference type="ChEBI" id="CHEBI:57540"/>
    </ligand>
</feature>
<feature type="binding site" evidence="11">
    <location>
        <position position="440"/>
    </location>
    <ligand>
        <name>IMP</name>
        <dbReference type="ChEBI" id="CHEBI:58053"/>
    </ligand>
</feature>
<organism evidence="16 17">
    <name type="scientific">Kineococcus gynurae</name>
    <dbReference type="NCBI Taxonomy" id="452979"/>
    <lineage>
        <taxon>Bacteria</taxon>
        <taxon>Bacillati</taxon>
        <taxon>Actinomycetota</taxon>
        <taxon>Actinomycetes</taxon>
        <taxon>Kineosporiales</taxon>
        <taxon>Kineosporiaceae</taxon>
        <taxon>Kineococcus</taxon>
    </lineage>
</organism>
<dbReference type="EC" id="1.1.1.205" evidence="11 14"/>
<feature type="binding site" description="in other chain" evidence="11">
    <location>
        <position position="320"/>
    </location>
    <ligand>
        <name>K(+)</name>
        <dbReference type="ChEBI" id="CHEBI:29103"/>
        <note>ligand shared between two tetrameric partners</note>
    </ligand>
</feature>
<comment type="catalytic activity">
    <reaction evidence="10 11 14">
        <text>IMP + NAD(+) + H2O = XMP + NADH + H(+)</text>
        <dbReference type="Rhea" id="RHEA:11708"/>
        <dbReference type="ChEBI" id="CHEBI:15377"/>
        <dbReference type="ChEBI" id="CHEBI:15378"/>
        <dbReference type="ChEBI" id="CHEBI:57464"/>
        <dbReference type="ChEBI" id="CHEBI:57540"/>
        <dbReference type="ChEBI" id="CHEBI:57945"/>
        <dbReference type="ChEBI" id="CHEBI:58053"/>
        <dbReference type="EC" id="1.1.1.205"/>
    </reaction>
</comment>
<evidence type="ECO:0000256" key="5">
    <source>
        <dbReference type="ARBA" id="ARBA00022755"/>
    </source>
</evidence>
<keyword evidence="17" id="KW-1185">Reference proteome</keyword>
<feature type="binding site" evidence="11">
    <location>
        <begin position="379"/>
        <end position="380"/>
    </location>
    <ligand>
        <name>IMP</name>
        <dbReference type="ChEBI" id="CHEBI:58053"/>
    </ligand>
</feature>
<dbReference type="NCBIfam" id="TIGR01302">
    <property type="entry name" value="IMP_dehydrog"/>
    <property type="match status" value="1"/>
</dbReference>
<dbReference type="Gene3D" id="3.20.20.70">
    <property type="entry name" value="Aldolase class I"/>
    <property type="match status" value="1"/>
</dbReference>
<dbReference type="SUPFAM" id="SSF51412">
    <property type="entry name" value="Inosine monophosphate dehydrogenase (IMPDH)"/>
    <property type="match status" value="2"/>
</dbReference>
<dbReference type="InterPro" id="IPR000644">
    <property type="entry name" value="CBS_dom"/>
</dbReference>
<dbReference type="InterPro" id="IPR015875">
    <property type="entry name" value="IMP_DH/GMP_Rdtase_CS"/>
</dbReference>
<evidence type="ECO:0000256" key="9">
    <source>
        <dbReference type="ARBA" id="ARBA00023122"/>
    </source>
</evidence>
<comment type="pathway">
    <text evidence="11 14">Purine metabolism; XMP biosynthesis via de novo pathway; XMP from IMP: step 1/1.</text>
</comment>
<gene>
    <name evidence="11 16" type="primary">guaB</name>
    <name evidence="16" type="ORF">ACFFVI_10105</name>
</gene>
<accession>A0ABV5LTC3</accession>
<feature type="active site" description="Proton acceptor" evidence="11">
    <location>
        <position position="425"/>
    </location>
</feature>
<comment type="activity regulation">
    <text evidence="11">Mycophenolic acid (MPA) is a non-competitive inhibitor that prevents formation of the closed enzyme conformation by binding to the same site as the amobile flap. In contrast, mizoribine monophosphate (MZP) is a competitive inhibitor that induces the closed conformation. MPA is a potent inhibitor of mammalian IMPDHs but a poor inhibitor of the bacterial enzymes. MZP is a more potent inhibitor of bacterial IMPDH.</text>
</comment>
<dbReference type="PROSITE" id="PS00487">
    <property type="entry name" value="IMP_DH_GMP_RED"/>
    <property type="match status" value="1"/>
</dbReference>
<evidence type="ECO:0000259" key="15">
    <source>
        <dbReference type="PROSITE" id="PS51371"/>
    </source>
</evidence>
<evidence type="ECO:0000256" key="10">
    <source>
        <dbReference type="ARBA" id="ARBA00048028"/>
    </source>
</evidence>
<comment type="subunit">
    <text evidence="11">Homotetramer.</text>
</comment>
<evidence type="ECO:0000256" key="11">
    <source>
        <dbReference type="HAMAP-Rule" id="MF_01964"/>
    </source>
</evidence>
<dbReference type="Pfam" id="PF00571">
    <property type="entry name" value="CBS"/>
    <property type="match status" value="2"/>
</dbReference>
<dbReference type="InterPro" id="IPR005990">
    <property type="entry name" value="IMP_DH"/>
</dbReference>
<dbReference type="EMBL" id="JBHMDM010000005">
    <property type="protein sequence ID" value="MFB9377325.1"/>
    <property type="molecule type" value="Genomic_DNA"/>
</dbReference>